<dbReference type="Proteomes" id="UP000249081">
    <property type="component" value="Unassembled WGS sequence"/>
</dbReference>
<dbReference type="AlphaFoldDB" id="A0A2W4W007"/>
<protein>
    <recommendedName>
        <fullName evidence="5">Low temperature-induced protein</fullName>
    </recommendedName>
</protein>
<feature type="region of interest" description="Disordered" evidence="1">
    <location>
        <begin position="58"/>
        <end position="116"/>
    </location>
</feature>
<feature type="compositionally biased region" description="Polar residues" evidence="1">
    <location>
        <begin position="82"/>
        <end position="104"/>
    </location>
</feature>
<reference evidence="3 4" key="2">
    <citation type="submission" date="2018-06" db="EMBL/GenBank/DDBJ databases">
        <title>Metagenomic assembly of (sub)arctic Cyanobacteria and their associated microbiome from non-axenic cultures.</title>
        <authorList>
            <person name="Baurain D."/>
        </authorList>
    </citation>
    <scope>NUCLEOTIDE SEQUENCE [LARGE SCALE GENOMIC DNA]</scope>
    <source>
        <strain evidence="3">ULC041bin1</strain>
    </source>
</reference>
<reference evidence="4" key="1">
    <citation type="submission" date="2018-04" db="EMBL/GenBank/DDBJ databases">
        <authorList>
            <person name="Cornet L."/>
        </authorList>
    </citation>
    <scope>NUCLEOTIDE SEQUENCE [LARGE SCALE GENOMIC DNA]</scope>
</reference>
<name>A0A2W4W007_9CYAN</name>
<evidence type="ECO:0000256" key="1">
    <source>
        <dbReference type="SAM" id="MobiDB-lite"/>
    </source>
</evidence>
<evidence type="ECO:0000256" key="2">
    <source>
        <dbReference type="SAM" id="SignalP"/>
    </source>
</evidence>
<feature type="compositionally biased region" description="Basic and acidic residues" evidence="1">
    <location>
        <begin position="58"/>
        <end position="76"/>
    </location>
</feature>
<comment type="caution">
    <text evidence="3">The sequence shown here is derived from an EMBL/GenBank/DDBJ whole genome shotgun (WGS) entry which is preliminary data.</text>
</comment>
<feature type="signal peptide" evidence="2">
    <location>
        <begin position="1"/>
        <end position="34"/>
    </location>
</feature>
<evidence type="ECO:0000313" key="3">
    <source>
        <dbReference type="EMBL" id="PZO36817.1"/>
    </source>
</evidence>
<gene>
    <name evidence="3" type="ORF">DCF17_16810</name>
</gene>
<dbReference type="EMBL" id="QBMN01000134">
    <property type="protein sequence ID" value="PZO36817.1"/>
    <property type="molecule type" value="Genomic_DNA"/>
</dbReference>
<accession>A0A2W4W007</accession>
<evidence type="ECO:0008006" key="5">
    <source>
        <dbReference type="Google" id="ProtNLM"/>
    </source>
</evidence>
<evidence type="ECO:0000313" key="4">
    <source>
        <dbReference type="Proteomes" id="UP000249081"/>
    </source>
</evidence>
<keyword evidence="2" id="KW-0732">Signal</keyword>
<sequence>MNNVFAAAMTWLRTVAIAFACALVLLTSTPAALANSSTPSRPDQGTAQLDDVYNEAEKSVQPENALKGDKVRDRANKGLNEVQKNADAQQMSRPDNSKQATSPIDQIKDALGNVTK</sequence>
<feature type="chain" id="PRO_5016049300" description="Low temperature-induced protein" evidence="2">
    <location>
        <begin position="35"/>
        <end position="116"/>
    </location>
</feature>
<proteinExistence type="predicted"/>
<organism evidence="3 4">
    <name type="scientific">Shackletoniella antarctica</name>
    <dbReference type="NCBI Taxonomy" id="268115"/>
    <lineage>
        <taxon>Bacteria</taxon>
        <taxon>Bacillati</taxon>
        <taxon>Cyanobacteriota</taxon>
        <taxon>Cyanophyceae</taxon>
        <taxon>Oculatellales</taxon>
        <taxon>Oculatellaceae</taxon>
        <taxon>Shackletoniella</taxon>
    </lineage>
</organism>